<sequence>MNVDAYSSICTVFKRLCPKLVPKPLWRVSVAKLVRMNIGELIGLGLEIEVIEKLKSFWSSLSRDRCVICDSKASDIDEFWDYYVDGNRGIARLVSLRSLCSSCHLAKHIGYANVTGRLDEALEQLAKVNNLTPLDVDILLNEVYSIWRMLNSITTWRIEIAKGVLPEDIRADVENALNRLLEKRGRGKGKTLLDYKSR</sequence>
<name>A0A7J2U2Q3_9CREN</name>
<comment type="caution">
    <text evidence="1">The sequence shown here is derived from an EMBL/GenBank/DDBJ whole genome shotgun (WGS) entry which is preliminary data.</text>
</comment>
<evidence type="ECO:0000313" key="1">
    <source>
        <dbReference type="EMBL" id="HEM66665.1"/>
    </source>
</evidence>
<organism evidence="1">
    <name type="scientific">Ignisphaera aggregans</name>
    <dbReference type="NCBI Taxonomy" id="334771"/>
    <lineage>
        <taxon>Archaea</taxon>
        <taxon>Thermoproteota</taxon>
        <taxon>Thermoprotei</taxon>
        <taxon>Desulfurococcales</taxon>
        <taxon>Desulfurococcaceae</taxon>
        <taxon>Ignisphaera</taxon>
    </lineage>
</organism>
<gene>
    <name evidence="1" type="ORF">ENO26_03705</name>
</gene>
<dbReference type="EMBL" id="DSEU01000025">
    <property type="protein sequence ID" value="HEM66665.1"/>
    <property type="molecule type" value="Genomic_DNA"/>
</dbReference>
<evidence type="ECO:0008006" key="2">
    <source>
        <dbReference type="Google" id="ProtNLM"/>
    </source>
</evidence>
<dbReference type="AlphaFoldDB" id="A0A7J2U2Q3"/>
<proteinExistence type="predicted"/>
<protein>
    <recommendedName>
        <fullName evidence="2">HNH endonuclease</fullName>
    </recommendedName>
</protein>
<reference evidence="1" key="1">
    <citation type="journal article" date="2020" name="mSystems">
        <title>Genome- and Community-Level Interaction Insights into Carbon Utilization and Element Cycling Functions of Hydrothermarchaeota in Hydrothermal Sediment.</title>
        <authorList>
            <person name="Zhou Z."/>
            <person name="Liu Y."/>
            <person name="Xu W."/>
            <person name="Pan J."/>
            <person name="Luo Z.H."/>
            <person name="Li M."/>
        </authorList>
    </citation>
    <scope>NUCLEOTIDE SEQUENCE [LARGE SCALE GENOMIC DNA]</scope>
    <source>
        <strain evidence="1">SpSt-125</strain>
    </source>
</reference>
<accession>A0A7J2U2Q3</accession>